<reference evidence="7" key="1">
    <citation type="submission" date="2022-10" db="EMBL/GenBank/DDBJ databases">
        <title>The complete genomes of actinobacterial strains from the NBC collection.</title>
        <authorList>
            <person name="Joergensen T.S."/>
            <person name="Alvarez Arevalo M."/>
            <person name="Sterndorff E.B."/>
            <person name="Faurdal D."/>
            <person name="Vuksanovic O."/>
            <person name="Mourched A.-S."/>
            <person name="Charusanti P."/>
            <person name="Shaw S."/>
            <person name="Blin K."/>
            <person name="Weber T."/>
        </authorList>
    </citation>
    <scope>NUCLEOTIDE SEQUENCE</scope>
    <source>
        <strain evidence="7">NBC_00283</strain>
        <plasmid evidence="7">unnamed1</plasmid>
    </source>
</reference>
<sequence length="369" mass="38669">MTPAPVPPVPVPAPDSVPVSVPHNGPLVTEDDIAAVTEALRSGWLATGPRTAALEAAFAERFHPLHASAVSSGTAGLTLALRGAGLGDNGATVAVPTYGCSALLDAVLVAGCTPLVVDVTERTLGIDPGRLDPAHPIDAVIAVHTHGHPADLDALRPKTALLVEDCCQSLGGRDERGRPLGAIGDASVFSFYATKVIAAGEGGMLLQRDPAARDHVRGYQDPGAREVYAPRFNHRLSDPAAALALSQFRRLDEIAAHRRAVAARYTAALPPHVAPPPGLAPGQVPYRYCLRAAGRAQQQRWIGHLRAAGIAADPLIPARHLLHRQLGLEPREYPVAERVVDSTVSVPLFAALTEEQADRVAEALTGLPD</sequence>
<dbReference type="PANTHER" id="PTHR30244:SF34">
    <property type="entry name" value="DTDP-4-AMINO-4,6-DIDEOXYGALACTOSE TRANSAMINASE"/>
    <property type="match status" value="1"/>
</dbReference>
<dbReference type="PANTHER" id="PTHR30244">
    <property type="entry name" value="TRANSAMINASE"/>
    <property type="match status" value="1"/>
</dbReference>
<evidence type="ECO:0000256" key="3">
    <source>
        <dbReference type="ARBA" id="ARBA00022679"/>
    </source>
</evidence>
<dbReference type="Pfam" id="PF01041">
    <property type="entry name" value="DegT_DnrJ_EryC1"/>
    <property type="match status" value="1"/>
</dbReference>
<keyword evidence="2 7" id="KW-0032">Aminotransferase</keyword>
<protein>
    <submittedName>
        <fullName evidence="7">DegT/DnrJ/EryC1/StrS family aminotransferase</fullName>
    </submittedName>
</protein>
<proteinExistence type="inferred from homology"/>
<evidence type="ECO:0000256" key="4">
    <source>
        <dbReference type="ARBA" id="ARBA00022898"/>
    </source>
</evidence>
<dbReference type="Gene3D" id="3.40.640.10">
    <property type="entry name" value="Type I PLP-dependent aspartate aminotransferase-like (Major domain)"/>
    <property type="match status" value="1"/>
</dbReference>
<evidence type="ECO:0000313" key="7">
    <source>
        <dbReference type="EMBL" id="WUO51358.1"/>
    </source>
</evidence>
<comment type="similarity">
    <text evidence="5">Belongs to the DegT/DnrJ/EryC1 family. L-glutamine:2-deoxy-scyllo-inosose/scyllo-inosose aminotransferase subfamily.</text>
</comment>
<dbReference type="InterPro" id="IPR015421">
    <property type="entry name" value="PyrdxlP-dep_Trfase_major"/>
</dbReference>
<evidence type="ECO:0000256" key="2">
    <source>
        <dbReference type="ARBA" id="ARBA00022576"/>
    </source>
</evidence>
<dbReference type="GO" id="GO:0008483">
    <property type="term" value="F:transaminase activity"/>
    <property type="evidence" value="ECO:0007669"/>
    <property type="project" value="UniProtKB-KW"/>
</dbReference>
<accession>A0ABZ1RWW4</accession>
<keyword evidence="3" id="KW-0808">Transferase</keyword>
<dbReference type="Gene3D" id="3.90.1150.10">
    <property type="entry name" value="Aspartate Aminotransferase, domain 1"/>
    <property type="match status" value="1"/>
</dbReference>
<name>A0ABZ1RWW4_9ACTN</name>
<evidence type="ECO:0000313" key="8">
    <source>
        <dbReference type="Proteomes" id="UP001432075"/>
    </source>
</evidence>
<dbReference type="InterPro" id="IPR015424">
    <property type="entry name" value="PyrdxlP-dep_Trfase"/>
</dbReference>
<keyword evidence="8" id="KW-1185">Reference proteome</keyword>
<dbReference type="SUPFAM" id="SSF53383">
    <property type="entry name" value="PLP-dependent transferases"/>
    <property type="match status" value="1"/>
</dbReference>
<evidence type="ECO:0000256" key="5">
    <source>
        <dbReference type="ARBA" id="ARBA00038398"/>
    </source>
</evidence>
<keyword evidence="4 6" id="KW-0663">Pyridoxal phosphate</keyword>
<dbReference type="InterPro" id="IPR015422">
    <property type="entry name" value="PyrdxlP-dep_Trfase_small"/>
</dbReference>
<comment type="cofactor">
    <cofactor evidence="1">
        <name>pyridoxal 5'-phosphate</name>
        <dbReference type="ChEBI" id="CHEBI:597326"/>
    </cofactor>
</comment>
<evidence type="ECO:0000256" key="6">
    <source>
        <dbReference type="RuleBase" id="RU004508"/>
    </source>
</evidence>
<dbReference type="Proteomes" id="UP001432075">
    <property type="component" value="Plasmid unnamed1"/>
</dbReference>
<organism evidence="7 8">
    <name type="scientific">Streptomyces goshikiensis</name>
    <dbReference type="NCBI Taxonomy" id="1942"/>
    <lineage>
        <taxon>Bacteria</taxon>
        <taxon>Bacillati</taxon>
        <taxon>Actinomycetota</taxon>
        <taxon>Actinomycetes</taxon>
        <taxon>Kitasatosporales</taxon>
        <taxon>Streptomycetaceae</taxon>
        <taxon>Streptomyces</taxon>
    </lineage>
</organism>
<geneLocation type="plasmid" evidence="7 8">
    <name>unnamed1</name>
</geneLocation>
<dbReference type="InterPro" id="IPR000653">
    <property type="entry name" value="DegT/StrS_aminotransferase"/>
</dbReference>
<dbReference type="PIRSF" id="PIRSF000390">
    <property type="entry name" value="PLP_StrS"/>
    <property type="match status" value="1"/>
</dbReference>
<dbReference type="RefSeq" id="WP_328777705.1">
    <property type="nucleotide sequence ID" value="NZ_CP108058.1"/>
</dbReference>
<dbReference type="EMBL" id="CP108058">
    <property type="protein sequence ID" value="WUO51358.1"/>
    <property type="molecule type" value="Genomic_DNA"/>
</dbReference>
<evidence type="ECO:0000256" key="1">
    <source>
        <dbReference type="ARBA" id="ARBA00001933"/>
    </source>
</evidence>
<keyword evidence="7" id="KW-0614">Plasmid</keyword>
<gene>
    <name evidence="7" type="ORF">OHU17_36470</name>
</gene>